<sequence>MPFAEPWRRYCSGDFFYGFSGSRARLIQQLTQRTMQDFASKNTVAWLDQLLTGTAVHDCHYLNEDFNNFCRSKEKYKCVVSDDSSTEPPQTGEESEDNKRFRRKSKAGIEFLVKHHHFIHFAIDYDMDWNAVITKPGQGEGLVEAKFPFERKTMYQYDFGNGLKNRVITYAEIRFIYRNRNDADFMKRIQFWYQDAANSDSAFSPEAPPWERYPEIWENYKPKSEA</sequence>
<reference evidence="2" key="1">
    <citation type="submission" date="2022-02" db="EMBL/GenBank/DDBJ databases">
        <title>Coral-associated bacteria.</title>
        <authorList>
            <person name="Tang K."/>
            <person name="Wang X."/>
        </authorList>
    </citation>
    <scope>NUCLEOTIDE SEQUENCE</scope>
    <source>
        <strain evidence="2">SCSIO 43006</strain>
    </source>
</reference>
<gene>
    <name evidence="2" type="ORF">MJO52_07395</name>
</gene>
<name>A0ABY4VKG3_9GAMM</name>
<keyword evidence="3" id="KW-1185">Reference proteome</keyword>
<accession>A0ABY4VKG3</accession>
<feature type="region of interest" description="Disordered" evidence="1">
    <location>
        <begin position="81"/>
        <end position="101"/>
    </location>
</feature>
<dbReference type="EMBL" id="CP092418">
    <property type="protein sequence ID" value="USD22952.1"/>
    <property type="molecule type" value="Genomic_DNA"/>
</dbReference>
<evidence type="ECO:0000256" key="1">
    <source>
        <dbReference type="SAM" id="MobiDB-lite"/>
    </source>
</evidence>
<evidence type="ECO:0000313" key="3">
    <source>
        <dbReference type="Proteomes" id="UP001055658"/>
    </source>
</evidence>
<protein>
    <submittedName>
        <fullName evidence="2">Uncharacterized protein</fullName>
    </submittedName>
</protein>
<evidence type="ECO:0000313" key="2">
    <source>
        <dbReference type="EMBL" id="USD22952.1"/>
    </source>
</evidence>
<proteinExistence type="predicted"/>
<dbReference type="Proteomes" id="UP001055658">
    <property type="component" value="Chromosome"/>
</dbReference>
<organism evidence="2 3">
    <name type="scientific">Microbulbifer variabilis</name>
    <dbReference type="NCBI Taxonomy" id="266805"/>
    <lineage>
        <taxon>Bacteria</taxon>
        <taxon>Pseudomonadati</taxon>
        <taxon>Pseudomonadota</taxon>
        <taxon>Gammaproteobacteria</taxon>
        <taxon>Cellvibrionales</taxon>
        <taxon>Microbulbiferaceae</taxon>
        <taxon>Microbulbifer</taxon>
    </lineage>
</organism>
<dbReference type="RefSeq" id="WP_252085305.1">
    <property type="nucleotide sequence ID" value="NZ_CP092418.1"/>
</dbReference>